<name>A0A427YRX6_9TREE</name>
<organism evidence="1 2">
    <name type="scientific">Saitozyma podzolica</name>
    <dbReference type="NCBI Taxonomy" id="1890683"/>
    <lineage>
        <taxon>Eukaryota</taxon>
        <taxon>Fungi</taxon>
        <taxon>Dikarya</taxon>
        <taxon>Basidiomycota</taxon>
        <taxon>Agaricomycotina</taxon>
        <taxon>Tremellomycetes</taxon>
        <taxon>Tremellales</taxon>
        <taxon>Trimorphomycetaceae</taxon>
        <taxon>Saitozyma</taxon>
    </lineage>
</organism>
<comment type="caution">
    <text evidence="1">The sequence shown here is derived from an EMBL/GenBank/DDBJ whole genome shotgun (WGS) entry which is preliminary data.</text>
</comment>
<reference evidence="1 2" key="1">
    <citation type="submission" date="2018-11" db="EMBL/GenBank/DDBJ databases">
        <title>Genome sequence of Saitozyma podzolica DSM 27192.</title>
        <authorList>
            <person name="Aliyu H."/>
            <person name="Gorte O."/>
            <person name="Ochsenreither K."/>
        </authorList>
    </citation>
    <scope>NUCLEOTIDE SEQUENCE [LARGE SCALE GENOMIC DNA]</scope>
    <source>
        <strain evidence="1 2">DSM 27192</strain>
    </source>
</reference>
<dbReference type="EMBL" id="RSCD01000003">
    <property type="protein sequence ID" value="RSH93776.1"/>
    <property type="molecule type" value="Genomic_DNA"/>
</dbReference>
<evidence type="ECO:0000313" key="2">
    <source>
        <dbReference type="Proteomes" id="UP000279259"/>
    </source>
</evidence>
<sequence>MQDGTDVLSEIRRDLDAITDRKAKGVMEDIWLEVITSFNGRSTTTPNKTHDLGSVVCEEINTLGAAITLSRRALGLETTPSTGCGRPEEDRIAGFRNEGNCTSTHHFVSAGPDTIARSKYS</sequence>
<gene>
    <name evidence="1" type="ORF">EHS25_006424</name>
</gene>
<protein>
    <submittedName>
        <fullName evidence="1">Uncharacterized protein</fullName>
    </submittedName>
</protein>
<dbReference type="OrthoDB" id="10415408at2759"/>
<dbReference type="Proteomes" id="UP000279259">
    <property type="component" value="Unassembled WGS sequence"/>
</dbReference>
<proteinExistence type="predicted"/>
<dbReference type="AlphaFoldDB" id="A0A427YRX6"/>
<accession>A0A427YRX6</accession>
<evidence type="ECO:0000313" key="1">
    <source>
        <dbReference type="EMBL" id="RSH93776.1"/>
    </source>
</evidence>
<keyword evidence="2" id="KW-1185">Reference proteome</keyword>